<dbReference type="Gene3D" id="3.40.50.200">
    <property type="entry name" value="Peptidase S8/S53 domain"/>
    <property type="match status" value="1"/>
</dbReference>
<dbReference type="Gene3D" id="2.60.40.10">
    <property type="entry name" value="Immunoglobulins"/>
    <property type="match status" value="1"/>
</dbReference>
<organism evidence="8 9">
    <name type="scientific">Taibaiella chishuiensis</name>
    <dbReference type="NCBI Taxonomy" id="1434707"/>
    <lineage>
        <taxon>Bacteria</taxon>
        <taxon>Pseudomonadati</taxon>
        <taxon>Bacteroidota</taxon>
        <taxon>Chitinophagia</taxon>
        <taxon>Chitinophagales</taxon>
        <taxon>Chitinophagaceae</taxon>
        <taxon>Taibaiella</taxon>
    </lineage>
</organism>
<evidence type="ECO:0000313" key="8">
    <source>
        <dbReference type="EMBL" id="PSK89288.1"/>
    </source>
</evidence>
<dbReference type="OrthoDB" id="9792152at2"/>
<keyword evidence="2 5" id="KW-0645">Protease</keyword>
<dbReference type="GO" id="GO:0004252">
    <property type="term" value="F:serine-type endopeptidase activity"/>
    <property type="evidence" value="ECO:0007669"/>
    <property type="project" value="UniProtKB-UniRule"/>
</dbReference>
<dbReference type="SUPFAM" id="SSF49785">
    <property type="entry name" value="Galactose-binding domain-like"/>
    <property type="match status" value="1"/>
</dbReference>
<dbReference type="Proteomes" id="UP000240572">
    <property type="component" value="Unassembled WGS sequence"/>
</dbReference>
<comment type="similarity">
    <text evidence="1 5">Belongs to the peptidase S8 family.</text>
</comment>
<evidence type="ECO:0000256" key="1">
    <source>
        <dbReference type="ARBA" id="ARBA00011073"/>
    </source>
</evidence>
<dbReference type="PROSITE" id="PS51892">
    <property type="entry name" value="SUBTILASE"/>
    <property type="match status" value="1"/>
</dbReference>
<gene>
    <name evidence="8" type="ORF">B0I18_11289</name>
</gene>
<dbReference type="Gene3D" id="2.60.120.380">
    <property type="match status" value="1"/>
</dbReference>
<evidence type="ECO:0000256" key="5">
    <source>
        <dbReference type="PROSITE-ProRule" id="PRU01240"/>
    </source>
</evidence>
<dbReference type="Pfam" id="PF18962">
    <property type="entry name" value="Por_Secre_tail"/>
    <property type="match status" value="1"/>
</dbReference>
<evidence type="ECO:0000256" key="6">
    <source>
        <dbReference type="SAM" id="SignalP"/>
    </source>
</evidence>
<feature type="active site" description="Charge relay system" evidence="5">
    <location>
        <position position="260"/>
    </location>
</feature>
<keyword evidence="9" id="KW-1185">Reference proteome</keyword>
<evidence type="ECO:0000313" key="9">
    <source>
        <dbReference type="Proteomes" id="UP000240572"/>
    </source>
</evidence>
<evidence type="ECO:0000256" key="3">
    <source>
        <dbReference type="ARBA" id="ARBA00022801"/>
    </source>
</evidence>
<dbReference type="InterPro" id="IPR008979">
    <property type="entry name" value="Galactose-bd-like_sf"/>
</dbReference>
<keyword evidence="3 5" id="KW-0378">Hydrolase</keyword>
<dbReference type="InterPro" id="IPR003961">
    <property type="entry name" value="FN3_dom"/>
</dbReference>
<dbReference type="CDD" id="cd00063">
    <property type="entry name" value="FN3"/>
    <property type="match status" value="1"/>
</dbReference>
<feature type="chain" id="PRO_5015196013" evidence="6">
    <location>
        <begin position="19"/>
        <end position="1785"/>
    </location>
</feature>
<dbReference type="SUPFAM" id="SSF52743">
    <property type="entry name" value="Subtilisin-like"/>
    <property type="match status" value="1"/>
</dbReference>
<dbReference type="InterPro" id="IPR000209">
    <property type="entry name" value="Peptidase_S8/S53_dom"/>
</dbReference>
<dbReference type="InterPro" id="IPR036852">
    <property type="entry name" value="Peptidase_S8/S53_dom_sf"/>
</dbReference>
<dbReference type="Gene3D" id="2.60.120.260">
    <property type="entry name" value="Galactose-binding domain-like"/>
    <property type="match status" value="1"/>
</dbReference>
<dbReference type="EMBL" id="PYGD01000012">
    <property type="protein sequence ID" value="PSK89288.1"/>
    <property type="molecule type" value="Genomic_DNA"/>
</dbReference>
<dbReference type="PROSITE" id="PS00138">
    <property type="entry name" value="SUBTILASE_SER"/>
    <property type="match status" value="1"/>
</dbReference>
<reference evidence="8 9" key="1">
    <citation type="submission" date="2018-03" db="EMBL/GenBank/DDBJ databases">
        <title>Genomic Encyclopedia of Type Strains, Phase III (KMG-III): the genomes of soil and plant-associated and newly described type strains.</title>
        <authorList>
            <person name="Whitman W."/>
        </authorList>
    </citation>
    <scope>NUCLEOTIDE SEQUENCE [LARGE SCALE GENOMIC DNA]</scope>
    <source>
        <strain evidence="8 9">CGMCC 1.12700</strain>
    </source>
</reference>
<accession>A0A2P8CWD7</accession>
<evidence type="ECO:0000256" key="2">
    <source>
        <dbReference type="ARBA" id="ARBA00022670"/>
    </source>
</evidence>
<dbReference type="PROSITE" id="PS50853">
    <property type="entry name" value="FN3"/>
    <property type="match status" value="1"/>
</dbReference>
<dbReference type="InterPro" id="IPR026444">
    <property type="entry name" value="Secre_tail"/>
</dbReference>
<evidence type="ECO:0000256" key="4">
    <source>
        <dbReference type="ARBA" id="ARBA00022825"/>
    </source>
</evidence>
<dbReference type="Pfam" id="PF00082">
    <property type="entry name" value="Peptidase_S8"/>
    <property type="match status" value="1"/>
</dbReference>
<dbReference type="PANTHER" id="PTHR43399">
    <property type="entry name" value="SUBTILISIN-RELATED"/>
    <property type="match status" value="1"/>
</dbReference>
<feature type="domain" description="Fibronectin type-III" evidence="7">
    <location>
        <begin position="720"/>
        <end position="807"/>
    </location>
</feature>
<feature type="active site" description="Charge relay system" evidence="5">
    <location>
        <position position="236"/>
    </location>
</feature>
<dbReference type="GO" id="GO:0006508">
    <property type="term" value="P:proteolysis"/>
    <property type="evidence" value="ECO:0007669"/>
    <property type="project" value="UniProtKB-KW"/>
</dbReference>
<protein>
    <submittedName>
        <fullName evidence="8">Putative secreted protein (Por secretion system target)</fullName>
    </submittedName>
</protein>
<dbReference type="PANTHER" id="PTHR43399:SF4">
    <property type="entry name" value="CELL WALL-ASSOCIATED PROTEASE"/>
    <property type="match status" value="1"/>
</dbReference>
<dbReference type="InterPro" id="IPR051048">
    <property type="entry name" value="Peptidase_S8/S53_subtilisin"/>
</dbReference>
<sequence length="1785" mass="194665">MKQIFTIVLLLWSGLAARAQLAKAPAQLALANRDIALQAGLGGLEEKVRSMPKTEAGTILYLQFHMPPDRGKLQDAGIILQDYVQHNTYTAFCTPQAQVARLQQFAVTAWAPMQADDKLNMLLRDPAGQEAQQVLLVSVVKPSGAAALNAALPGLGGRLSVEQPWSKQDLWQVEMPYARIRELAAAGFVRYINPKMIPQPMNTEAEAFTNTAVARQPIALGGHNLHGEGVIMGVGDDSNPTHIDVIDRLRGFNPLVSSDHGFHTATTVVGGGLKDEYFKGFAPRSNVISDYFSQIISNAATYRSDFDMVVSNNSYGNILKNCAYAGTYDAYSQFTDQLMRDVPDMLHVFASANDGNMTCTPYPTGYATVTGSFSTAKNVLTVGAVGKSRELLSSYTSRGPVKDGRMKPEITAVGSALFSGIQNNNYGPGYGTSMACPNVTGAAGLLYQRYRQLHGNQNPANVLIKTLLMNGASDLATPGPDYAYGFGLLDLGRSLTMLDSNRYFSNTINTTQEQTYTVTVPPNTAQARFMICWNDPAVAPLTVSTLVNDLDLAVVTPAAATVLPWILDATPSAVTAPAVRGFDRVNNVEQVTIDNPAAGNYTLKVKGFNVPEPNQQYVVAYDFQKVGITLQYPFGGESLVAGDSMIVYWDASPGSNTFALSFSADNGASWTPVNASIPANQRLYTWYPPAGLASDQCLVRLSRNGTTQQEQSKAFILAGRPAAVLNPVAEQCPGSVKLSWAPVTGVSNYQVYLKQGSEMLAVAALTGNTYTFKNLSHDSTYWVAVAPLVNGKPGMRSVALSRQPADGSCTGLTPHGDLSLEAITGPQSGRELTSTSLTIAANRMLRVRVGNYDGQNAADYRIAYQLDNAAWVSQAFTDVINAGGTRVLDIADLGALAVTGNHTLKVAVVNQALTDPVPGNDTQVVVIKQLANPAIGLGGGYTEDFENAAGLDIMGKGMIGIDGADRWDFTQTKPFGRIRSFVNSDISIQGNRSLSMDNNNNQRFDIAGSSFNTATGTFNLAGYNPAGWEVRCEFDYIMHGVPKFDTGNQAWVRGSDTDPWIPLYAYQIDTTNLGVVRNSGSLSLTDILLAAGQTFSSSTQIRFGQYDTSLIAATYFGNGFTMDNFKLYTVTDDVSLLSIDSVYHYNCALSSTLPVRVSVVNGVNYTIHNIAVSYKIGNLPAVTEMIDSIAGKDTLSYTFIQTADLSATTTFDVSAWVNVPTDTYHLNDSLMHVQVINQPMIAAFPYLENFEQDNGFYFTEGVKSSWAYGTPASPRISHAASGSKAWKTNLRGNYNSVERSYLYSPCFDISSLANPTLSFHLATDLEGATDTSYFDIAYVEYSNNGYTWNRLGAAGQGTNWYNSTFAGGWAKEGETYWHVATIGLPKTGNTISFRFVLVSDPGKELEGIAIDDIHIYDLQRPIFDQEAFPAAISQNAGPAQVLDFTSGNAIGLNLRNGASTLGSVTVQAYKHTDYINDDSTQYFLPKNFTVQTANAPGDSVTLRFFVPDQAMRTVREDQVCYSCSSRPVEVQQLGITKYDDPDKQKENNTLADNTGGTYSFITRDKIRWVPYDIGYYAEVKVKSFSEFWFNDGGPNHDQVLSSNLFDFTASHYGKRHALLQWSSQLDGQTVKYDIERADPSMNFEKIATVNSVAQNGHAYSYIDTPSIVAPVVFYRLQYQLQDGSLLYSLVRRLDFSEVGGTVNIYPNPVRNGVLNIEWFKGNSEAIDWRLSNVSGQTINVGRIEYDLYNGHYTLDLNQFGLSAGVYLLKLNSGREHWEFKVVYYH</sequence>
<proteinExistence type="inferred from homology"/>
<dbReference type="InterPro" id="IPR036116">
    <property type="entry name" value="FN3_sf"/>
</dbReference>
<dbReference type="InterPro" id="IPR013783">
    <property type="entry name" value="Ig-like_fold"/>
</dbReference>
<dbReference type="RefSeq" id="WP_106524940.1">
    <property type="nucleotide sequence ID" value="NZ_PYGD01000012.1"/>
</dbReference>
<feature type="signal peptide" evidence="6">
    <location>
        <begin position="1"/>
        <end position="18"/>
    </location>
</feature>
<keyword evidence="6" id="KW-0732">Signal</keyword>
<dbReference type="InterPro" id="IPR023828">
    <property type="entry name" value="Peptidase_S8_Ser-AS"/>
</dbReference>
<evidence type="ECO:0000259" key="7">
    <source>
        <dbReference type="PROSITE" id="PS50853"/>
    </source>
</evidence>
<dbReference type="NCBIfam" id="TIGR04183">
    <property type="entry name" value="Por_Secre_tail"/>
    <property type="match status" value="1"/>
</dbReference>
<comment type="caution">
    <text evidence="8">The sequence shown here is derived from an EMBL/GenBank/DDBJ whole genome shotgun (WGS) entry which is preliminary data.</text>
</comment>
<feature type="active site" description="Charge relay system" evidence="5">
    <location>
        <position position="433"/>
    </location>
</feature>
<keyword evidence="4 5" id="KW-0720">Serine protease</keyword>
<name>A0A2P8CWD7_9BACT</name>
<dbReference type="SUPFAM" id="SSF49265">
    <property type="entry name" value="Fibronectin type III"/>
    <property type="match status" value="1"/>
</dbReference>